<sequence length="97" mass="11562">MLTKFNFRSFEFRKMTLEEFLSLPKQCRYSFVIEFGEFLSSRKLDGEGVAKLFWLEAFYAEMYFEAGKDLPSELRAFEATKGLIPYLREIDIKDVYK</sequence>
<evidence type="ECO:0000313" key="2">
    <source>
        <dbReference type="Proteomes" id="UP001348817"/>
    </source>
</evidence>
<gene>
    <name evidence="1" type="ORF">FUAX_14670</name>
</gene>
<dbReference type="KEGG" id="fax:FUAX_14670"/>
<proteinExistence type="predicted"/>
<accession>A0AAU9CID8</accession>
<dbReference type="AlphaFoldDB" id="A0AAU9CID8"/>
<dbReference type="EMBL" id="AP025314">
    <property type="protein sequence ID" value="BDD09035.1"/>
    <property type="molecule type" value="Genomic_DNA"/>
</dbReference>
<reference evidence="1 2" key="1">
    <citation type="submission" date="2021-12" db="EMBL/GenBank/DDBJ databases">
        <title>Genome sequencing of bacteria with rrn-lacking chromosome and rrn-plasmid.</title>
        <authorList>
            <person name="Anda M."/>
            <person name="Iwasaki W."/>
        </authorList>
    </citation>
    <scope>NUCLEOTIDE SEQUENCE [LARGE SCALE GENOMIC DNA]</scope>
    <source>
        <strain evidence="1 2">DSM 100852</strain>
    </source>
</reference>
<keyword evidence="2" id="KW-1185">Reference proteome</keyword>
<organism evidence="1 2">
    <name type="scientific">Fulvitalea axinellae</name>
    <dbReference type="NCBI Taxonomy" id="1182444"/>
    <lineage>
        <taxon>Bacteria</taxon>
        <taxon>Pseudomonadati</taxon>
        <taxon>Bacteroidota</taxon>
        <taxon>Cytophagia</taxon>
        <taxon>Cytophagales</taxon>
        <taxon>Persicobacteraceae</taxon>
        <taxon>Fulvitalea</taxon>
    </lineage>
</organism>
<dbReference type="Proteomes" id="UP001348817">
    <property type="component" value="Chromosome"/>
</dbReference>
<protein>
    <submittedName>
        <fullName evidence="1">Uncharacterized protein</fullName>
    </submittedName>
</protein>
<name>A0AAU9CID8_9BACT</name>
<evidence type="ECO:0000313" key="1">
    <source>
        <dbReference type="EMBL" id="BDD09035.1"/>
    </source>
</evidence>